<name>A0A420YI36_9PEZI</name>
<dbReference type="STRING" id="177199.A0A420YI36"/>
<comment type="subcellular location">
    <subcellularLocation>
        <location evidence="1">Membrane</location>
        <topology evidence="1">Multi-pass membrane protein</topology>
    </subcellularLocation>
</comment>
<dbReference type="GO" id="GO:0016020">
    <property type="term" value="C:membrane"/>
    <property type="evidence" value="ECO:0007669"/>
    <property type="project" value="UniProtKB-SubCell"/>
</dbReference>
<evidence type="ECO:0000256" key="5">
    <source>
        <dbReference type="SAM" id="Phobius"/>
    </source>
</evidence>
<dbReference type="PANTHER" id="PTHR37451:SF1">
    <property type="entry name" value="MARVEL DOMAIN-CONTAINING PROTEIN"/>
    <property type="match status" value="1"/>
</dbReference>
<dbReference type="EMBL" id="QVQW01000008">
    <property type="protein sequence ID" value="RKU47558.1"/>
    <property type="molecule type" value="Genomic_DNA"/>
</dbReference>
<evidence type="ECO:0000313" key="8">
    <source>
        <dbReference type="Proteomes" id="UP000275385"/>
    </source>
</evidence>
<keyword evidence="2 5" id="KW-0812">Transmembrane</keyword>
<keyword evidence="3 5" id="KW-1133">Transmembrane helix</keyword>
<feature type="transmembrane region" description="Helical" evidence="5">
    <location>
        <begin position="132"/>
        <end position="154"/>
    </location>
</feature>
<evidence type="ECO:0000256" key="4">
    <source>
        <dbReference type="ARBA" id="ARBA00023136"/>
    </source>
</evidence>
<sequence length="170" mass="18763">MAMDIAVIATDKTVVLALRALQFIFSIIVIGTDSYAIHKAGKFTQVDNAYMVPSSWGYFMFCAVWTFLVVIFLVVAEWRFQEHLLVAIARVALDVVTLFFWFGGFIAVATGLDARSCPAGNTFCSSIKTATVFGAFDWLLFVMTAVPAVMLVWYSYRRPKDTGKGATSAV</sequence>
<proteinExistence type="predicted"/>
<accession>A0A420YI36</accession>
<dbReference type="Pfam" id="PF01284">
    <property type="entry name" value="MARVEL"/>
    <property type="match status" value="1"/>
</dbReference>
<comment type="caution">
    <text evidence="7">The sequence shown here is derived from an EMBL/GenBank/DDBJ whole genome shotgun (WGS) entry which is preliminary data.</text>
</comment>
<feature type="transmembrane region" description="Helical" evidence="5">
    <location>
        <begin position="20"/>
        <end position="38"/>
    </location>
</feature>
<evidence type="ECO:0000256" key="2">
    <source>
        <dbReference type="ARBA" id="ARBA00022692"/>
    </source>
</evidence>
<dbReference type="OrthoDB" id="2117453at2759"/>
<keyword evidence="8" id="KW-1185">Reference proteome</keyword>
<reference evidence="7 8" key="1">
    <citation type="submission" date="2018-08" db="EMBL/GenBank/DDBJ databases">
        <title>Draft genome of the lignicolous fungus Coniochaeta pulveracea.</title>
        <authorList>
            <person name="Borstlap C.J."/>
            <person name="De Witt R.N."/>
            <person name="Botha A."/>
            <person name="Volschenk H."/>
        </authorList>
    </citation>
    <scope>NUCLEOTIDE SEQUENCE [LARGE SCALE GENOMIC DNA]</scope>
    <source>
        <strain evidence="7 8">CAB683</strain>
    </source>
</reference>
<keyword evidence="4 5" id="KW-0472">Membrane</keyword>
<gene>
    <name evidence="7" type="ORF">DL546_006717</name>
</gene>
<evidence type="ECO:0000256" key="3">
    <source>
        <dbReference type="ARBA" id="ARBA00022989"/>
    </source>
</evidence>
<evidence type="ECO:0000313" key="7">
    <source>
        <dbReference type="EMBL" id="RKU47558.1"/>
    </source>
</evidence>
<feature type="domain" description="MARVEL" evidence="6">
    <location>
        <begin position="15"/>
        <end position="146"/>
    </location>
</feature>
<protein>
    <recommendedName>
        <fullName evidence="6">MARVEL domain-containing protein</fullName>
    </recommendedName>
</protein>
<evidence type="ECO:0000256" key="1">
    <source>
        <dbReference type="ARBA" id="ARBA00004141"/>
    </source>
</evidence>
<dbReference type="PANTHER" id="PTHR37451">
    <property type="entry name" value="MARVEL DOMAIN"/>
    <property type="match status" value="1"/>
</dbReference>
<organism evidence="7 8">
    <name type="scientific">Coniochaeta pulveracea</name>
    <dbReference type="NCBI Taxonomy" id="177199"/>
    <lineage>
        <taxon>Eukaryota</taxon>
        <taxon>Fungi</taxon>
        <taxon>Dikarya</taxon>
        <taxon>Ascomycota</taxon>
        <taxon>Pezizomycotina</taxon>
        <taxon>Sordariomycetes</taxon>
        <taxon>Sordariomycetidae</taxon>
        <taxon>Coniochaetales</taxon>
        <taxon>Coniochaetaceae</taxon>
        <taxon>Coniochaeta</taxon>
    </lineage>
</organism>
<dbReference type="AlphaFoldDB" id="A0A420YI36"/>
<feature type="transmembrane region" description="Helical" evidence="5">
    <location>
        <begin position="88"/>
        <end position="112"/>
    </location>
</feature>
<dbReference type="Proteomes" id="UP000275385">
    <property type="component" value="Unassembled WGS sequence"/>
</dbReference>
<dbReference type="InterPro" id="IPR008253">
    <property type="entry name" value="Marvel"/>
</dbReference>
<evidence type="ECO:0000259" key="6">
    <source>
        <dbReference type="Pfam" id="PF01284"/>
    </source>
</evidence>
<feature type="transmembrane region" description="Helical" evidence="5">
    <location>
        <begin position="58"/>
        <end position="76"/>
    </location>
</feature>